<reference evidence="1 2" key="1">
    <citation type="submission" date="2020-08" db="EMBL/GenBank/DDBJ databases">
        <title>Complete genome sequence of Entomobacter blattae G55GP.</title>
        <authorList>
            <person name="Poehlein A."/>
            <person name="Guzman J."/>
            <person name="Daniel R."/>
            <person name="Vilcinskas A."/>
        </authorList>
    </citation>
    <scope>NUCLEOTIDE SEQUENCE [LARGE SCALE GENOMIC DNA]</scope>
    <source>
        <strain evidence="1 2">G55GP</strain>
    </source>
</reference>
<gene>
    <name evidence="1" type="ORF">JGUZn3_13470</name>
</gene>
<accession>A0A7H1NS13</accession>
<dbReference type="KEGG" id="ebla:JGUZn3_13470"/>
<dbReference type="RefSeq" id="WP_203412824.1">
    <property type="nucleotide sequence ID" value="NZ_CP060244.1"/>
</dbReference>
<dbReference type="EMBL" id="CP060244">
    <property type="protein sequence ID" value="QNT78573.1"/>
    <property type="molecule type" value="Genomic_DNA"/>
</dbReference>
<sequence length="52" mass="5803">MPPEEKLLWAIFDEKASPLPLCPYQSTPQEEAEILHELYGCLSASQAGNVAW</sequence>
<organism evidence="1 2">
    <name type="scientific">Entomobacter blattae</name>
    <dbReference type="NCBI Taxonomy" id="2762277"/>
    <lineage>
        <taxon>Bacteria</taxon>
        <taxon>Pseudomonadati</taxon>
        <taxon>Pseudomonadota</taxon>
        <taxon>Alphaproteobacteria</taxon>
        <taxon>Acetobacterales</taxon>
        <taxon>Acetobacteraceae</taxon>
        <taxon>Entomobacter</taxon>
    </lineage>
</organism>
<dbReference type="Proteomes" id="UP000516349">
    <property type="component" value="Chromosome"/>
</dbReference>
<evidence type="ECO:0000313" key="2">
    <source>
        <dbReference type="Proteomes" id="UP000516349"/>
    </source>
</evidence>
<dbReference type="AlphaFoldDB" id="A0A7H1NS13"/>
<name>A0A7H1NS13_9PROT</name>
<protein>
    <submittedName>
        <fullName evidence="1">Uncharacterized protein</fullName>
    </submittedName>
</protein>
<keyword evidence="2" id="KW-1185">Reference proteome</keyword>
<proteinExistence type="predicted"/>
<evidence type="ECO:0000313" key="1">
    <source>
        <dbReference type="EMBL" id="QNT78573.1"/>
    </source>
</evidence>